<evidence type="ECO:0000256" key="2">
    <source>
        <dbReference type="ARBA" id="ARBA00022741"/>
    </source>
</evidence>
<dbReference type="CDD" id="cd03218">
    <property type="entry name" value="ABC_YhbG"/>
    <property type="match status" value="1"/>
</dbReference>
<evidence type="ECO:0000259" key="4">
    <source>
        <dbReference type="PROSITE" id="PS50893"/>
    </source>
</evidence>
<dbReference type="InterPro" id="IPR003593">
    <property type="entry name" value="AAA+_ATPase"/>
</dbReference>
<dbReference type="AlphaFoldDB" id="A0A937X5B7"/>
<dbReference type="GO" id="GO:0043190">
    <property type="term" value="C:ATP-binding cassette (ABC) transporter complex"/>
    <property type="evidence" value="ECO:0007669"/>
    <property type="project" value="InterPro"/>
</dbReference>
<dbReference type="InterPro" id="IPR051120">
    <property type="entry name" value="ABC_AA/LPS_Transport"/>
</dbReference>
<proteinExistence type="predicted"/>
<dbReference type="GO" id="GO:0016887">
    <property type="term" value="F:ATP hydrolysis activity"/>
    <property type="evidence" value="ECO:0007669"/>
    <property type="project" value="InterPro"/>
</dbReference>
<dbReference type="GO" id="GO:0005524">
    <property type="term" value="F:ATP binding"/>
    <property type="evidence" value="ECO:0007669"/>
    <property type="project" value="UniProtKB-KW"/>
</dbReference>
<evidence type="ECO:0000313" key="5">
    <source>
        <dbReference type="EMBL" id="MBM3275623.1"/>
    </source>
</evidence>
<dbReference type="Gene3D" id="3.40.50.300">
    <property type="entry name" value="P-loop containing nucleotide triphosphate hydrolases"/>
    <property type="match status" value="1"/>
</dbReference>
<dbReference type="InterPro" id="IPR003439">
    <property type="entry name" value="ABC_transporter-like_ATP-bd"/>
</dbReference>
<dbReference type="InterPro" id="IPR017871">
    <property type="entry name" value="ABC_transporter-like_CS"/>
</dbReference>
<keyword evidence="1" id="KW-0813">Transport</keyword>
<comment type="caution">
    <text evidence="5">The sequence shown here is derived from an EMBL/GenBank/DDBJ whole genome shotgun (WGS) entry which is preliminary data.</text>
</comment>
<evidence type="ECO:0000256" key="1">
    <source>
        <dbReference type="ARBA" id="ARBA00022448"/>
    </source>
</evidence>
<dbReference type="InterPro" id="IPR027417">
    <property type="entry name" value="P-loop_NTPase"/>
</dbReference>
<dbReference type="PROSITE" id="PS50893">
    <property type="entry name" value="ABC_TRANSPORTER_2"/>
    <property type="match status" value="1"/>
</dbReference>
<dbReference type="SMART" id="SM00382">
    <property type="entry name" value="AAA"/>
    <property type="match status" value="1"/>
</dbReference>
<name>A0A937X5B7_9BACT</name>
<dbReference type="Proteomes" id="UP000703893">
    <property type="component" value="Unassembled WGS sequence"/>
</dbReference>
<dbReference type="PANTHER" id="PTHR45772:SF10">
    <property type="entry name" value="LIPOPOLYSACCHARIDE EXPORT SYSTEM ATP-BINDING PROTEIN LPTB"/>
    <property type="match status" value="1"/>
</dbReference>
<feature type="domain" description="ABC transporter" evidence="4">
    <location>
        <begin position="2"/>
        <end position="234"/>
    </location>
</feature>
<keyword evidence="3 5" id="KW-0067">ATP-binding</keyword>
<dbReference type="SUPFAM" id="SSF52540">
    <property type="entry name" value="P-loop containing nucleoside triphosphate hydrolases"/>
    <property type="match status" value="1"/>
</dbReference>
<gene>
    <name evidence="5" type="primary">lptB</name>
    <name evidence="5" type="ORF">FJZ00_10745</name>
</gene>
<reference evidence="5 6" key="1">
    <citation type="submission" date="2019-03" db="EMBL/GenBank/DDBJ databases">
        <title>Lake Tanganyika Metagenome-Assembled Genomes (MAGs).</title>
        <authorList>
            <person name="Tran P."/>
        </authorList>
    </citation>
    <scope>NUCLEOTIDE SEQUENCE [LARGE SCALE GENOMIC DNA]</scope>
    <source>
        <strain evidence="5">K_DeepCast_65m_m2_236</strain>
    </source>
</reference>
<dbReference type="PANTHER" id="PTHR45772">
    <property type="entry name" value="CONSERVED COMPONENT OF ABC TRANSPORTER FOR NATURAL AMINO ACIDS-RELATED"/>
    <property type="match status" value="1"/>
</dbReference>
<organism evidence="5 6">
    <name type="scientific">Candidatus Tanganyikabacteria bacterium</name>
    <dbReference type="NCBI Taxonomy" id="2961651"/>
    <lineage>
        <taxon>Bacteria</taxon>
        <taxon>Bacillati</taxon>
        <taxon>Candidatus Sericytochromatia</taxon>
        <taxon>Candidatus Tanganyikabacteria</taxon>
    </lineage>
</organism>
<dbReference type="NCBIfam" id="TIGR04406">
    <property type="entry name" value="LPS_export_lptB"/>
    <property type="match status" value="1"/>
</dbReference>
<dbReference type="PROSITE" id="PS00211">
    <property type="entry name" value="ABC_TRANSPORTER_1"/>
    <property type="match status" value="1"/>
</dbReference>
<dbReference type="FunFam" id="3.40.50.300:FF:000151">
    <property type="entry name" value="Lipopolysaccharide ABC transporter ATP-binding protein"/>
    <property type="match status" value="1"/>
</dbReference>
<evidence type="ECO:0000313" key="6">
    <source>
        <dbReference type="Proteomes" id="UP000703893"/>
    </source>
</evidence>
<keyword evidence="2" id="KW-0547">Nucleotide-binding</keyword>
<protein>
    <submittedName>
        <fullName evidence="5">LPS export ABC transporter ATP-binding protein</fullName>
    </submittedName>
</protein>
<sequence>MIKTDALVKIYRGRKVVNEVSISVNKGEIVGLLGPNGAGKTTTFYMVVGLVRPYAGSVMLNGENIAHLPMHLRARKGIGYLAQEPSVFRKLSVEQNLLAVWELLGIPKKVQKERLESLLDEFHIQKIRKSKGFQLSGGERRRVEIARALATNPQFILLDEPFSGIDPLAIADIQKMLRHLRGRDLGLLITDHNVRDTLKIVDRAYIIDSGTILFHGSPDEIVSSDIARKHYLGEEFGL</sequence>
<dbReference type="InterPro" id="IPR030921">
    <property type="entry name" value="LPS_export_LptB"/>
</dbReference>
<dbReference type="EMBL" id="VGJX01000656">
    <property type="protein sequence ID" value="MBM3275623.1"/>
    <property type="molecule type" value="Genomic_DNA"/>
</dbReference>
<dbReference type="Pfam" id="PF00005">
    <property type="entry name" value="ABC_tran"/>
    <property type="match status" value="1"/>
</dbReference>
<dbReference type="GO" id="GO:0055085">
    <property type="term" value="P:transmembrane transport"/>
    <property type="evidence" value="ECO:0007669"/>
    <property type="project" value="InterPro"/>
</dbReference>
<evidence type="ECO:0000256" key="3">
    <source>
        <dbReference type="ARBA" id="ARBA00022840"/>
    </source>
</evidence>
<accession>A0A937X5B7</accession>